<evidence type="ECO:0000313" key="3">
    <source>
        <dbReference type="EMBL" id="EHI55263.1"/>
    </source>
</evidence>
<dbReference type="AlphaFoldDB" id="G5GIK9"/>
<dbReference type="Proteomes" id="UP000003011">
    <property type="component" value="Unassembled WGS sequence"/>
</dbReference>
<dbReference type="NCBIfam" id="TIGR02585">
    <property type="entry name" value="cas_Cst2_DevR"/>
    <property type="match status" value="1"/>
</dbReference>
<keyword evidence="1" id="KW-0051">Antiviral defense</keyword>
<dbReference type="GO" id="GO:0051607">
    <property type="term" value="P:defense response to virus"/>
    <property type="evidence" value="ECO:0007669"/>
    <property type="project" value="UniProtKB-KW"/>
</dbReference>
<dbReference type="RefSeq" id="WP_005541007.1">
    <property type="nucleotide sequence ID" value="NZ_JH378833.1"/>
</dbReference>
<name>G5GIK9_9FIRM</name>
<evidence type="ECO:0000256" key="2">
    <source>
        <dbReference type="ARBA" id="ARBA00025626"/>
    </source>
</evidence>
<dbReference type="eggNOG" id="COG1857">
    <property type="taxonomic scope" value="Bacteria"/>
</dbReference>
<dbReference type="PATRIC" id="fig|679200.3.peg.1487"/>
<proteinExistence type="predicted"/>
<dbReference type="HOGENOM" id="CLU_068035_0_0_9"/>
<comment type="caution">
    <text evidence="3">The sequence shown here is derived from an EMBL/GenBank/DDBJ whole genome shotgun (WGS) entry which is preliminary data.</text>
</comment>
<dbReference type="STRING" id="679200.HMPREF9333_01399"/>
<dbReference type="EMBL" id="ACZL01000023">
    <property type="protein sequence ID" value="EHI55263.1"/>
    <property type="molecule type" value="Genomic_DNA"/>
</dbReference>
<evidence type="ECO:0000256" key="1">
    <source>
        <dbReference type="ARBA" id="ARBA00023118"/>
    </source>
</evidence>
<comment type="function">
    <text evidence="2">CRISPR (clustered regularly interspaced short palindromic repeat) is an adaptive immune system that provides protection against mobile genetic elements (viruses, transposable elements and conjugative plasmids). CRISPR clusters contain spacers, sequences complementary to antecedent mobile elements, and target invading nucleic acids. CRISPR clusters are transcribed and processed into CRISPR RNA (crRNA).</text>
</comment>
<gene>
    <name evidence="3" type="ORF">HMPREF9333_01399</name>
</gene>
<reference evidence="3 4" key="1">
    <citation type="submission" date="2011-08" db="EMBL/GenBank/DDBJ databases">
        <title>The Genome Sequence of Johnsonella ignava ATCC 51276.</title>
        <authorList>
            <consortium name="The Broad Institute Genome Sequencing Platform"/>
            <person name="Earl A."/>
            <person name="Ward D."/>
            <person name="Feldgarden M."/>
            <person name="Gevers D."/>
            <person name="Izard J."/>
            <person name="Blanton J.M."/>
            <person name="Baranova O.V."/>
            <person name="Dewhirst F.E."/>
            <person name="Young S.K."/>
            <person name="Zeng Q."/>
            <person name="Gargeya S."/>
            <person name="Fitzgerald M."/>
            <person name="Haas B."/>
            <person name="Abouelleil A."/>
            <person name="Alvarado L."/>
            <person name="Arachchi H.M."/>
            <person name="Berlin A."/>
            <person name="Brown A."/>
            <person name="Chapman S.B."/>
            <person name="Chen Z."/>
            <person name="Dunbar C."/>
            <person name="Freedman E."/>
            <person name="Gearin G."/>
            <person name="Gellesch M."/>
            <person name="Goldberg J."/>
            <person name="Griggs A."/>
            <person name="Gujja S."/>
            <person name="Heiman D."/>
            <person name="Howarth C."/>
            <person name="Larson L."/>
            <person name="Lui A."/>
            <person name="MacDonald P.J.P."/>
            <person name="Montmayeur A."/>
            <person name="Murphy C."/>
            <person name="Neiman D."/>
            <person name="Pearson M."/>
            <person name="Priest M."/>
            <person name="Roberts A."/>
            <person name="Saif S."/>
            <person name="Shea T."/>
            <person name="Shenoy N."/>
            <person name="Sisk P."/>
            <person name="Stolte C."/>
            <person name="Sykes S."/>
            <person name="Wortman J."/>
            <person name="Nusbaum C."/>
            <person name="Birren B."/>
        </authorList>
    </citation>
    <scope>NUCLEOTIDE SEQUENCE [LARGE SCALE GENOMIC DNA]</scope>
    <source>
        <strain evidence="3 4">ATCC 51276</strain>
    </source>
</reference>
<dbReference type="OrthoDB" id="9781560at2"/>
<dbReference type="Pfam" id="PF01905">
    <property type="entry name" value="DevR"/>
    <property type="match status" value="1"/>
</dbReference>
<dbReference type="InterPro" id="IPR013414">
    <property type="entry name" value="Cas7/Cst2/DevR_sub_I-B/Tneap"/>
</dbReference>
<evidence type="ECO:0000313" key="4">
    <source>
        <dbReference type="Proteomes" id="UP000003011"/>
    </source>
</evidence>
<accession>G5GIK9</accession>
<sequence>MENKGLTLTIIFEAESANYGESIGNVASLKKISRGLGEQYTYISRQAIRYNIVNQMGADNTKIGLDGSVLQFDPSAKIDEFAEIDLFGYMKTSKTTKTRSAVVRMSNAISLEPYRGDLDFLTNKGLYDRYIKQTSDKKDGGNIAQSEIHHSLYTYTITVDLERVGFDENDNINIENKIKAERIVRLLNTVKYLYRDIKGRRENLSPLFIIGGVYKIKNPIYQNVIEVKGGKLNVEKIKDAIGRDLEAETISGLLPGVFENEAEIKKELSCKKINEFFEDIEKKVKQYYESYESN</sequence>
<dbReference type="InterPro" id="IPR010154">
    <property type="entry name" value="CRISPR-assoc_Cas7/Cst2/DevR"/>
</dbReference>
<organism evidence="3 4">
    <name type="scientific">Johnsonella ignava ATCC 51276</name>
    <dbReference type="NCBI Taxonomy" id="679200"/>
    <lineage>
        <taxon>Bacteria</taxon>
        <taxon>Bacillati</taxon>
        <taxon>Bacillota</taxon>
        <taxon>Clostridia</taxon>
        <taxon>Lachnospirales</taxon>
        <taxon>Lachnospiraceae</taxon>
        <taxon>Johnsonella</taxon>
    </lineage>
</organism>
<protein>
    <submittedName>
        <fullName evidence="3">Devr family CRISPR-associated regulatory protein</fullName>
    </submittedName>
</protein>
<dbReference type="NCBIfam" id="TIGR01875">
    <property type="entry name" value="cas_MJ0381"/>
    <property type="match status" value="1"/>
</dbReference>
<keyword evidence="4" id="KW-1185">Reference proteome</keyword>